<dbReference type="NCBIfam" id="TIGR01509">
    <property type="entry name" value="HAD-SF-IA-v3"/>
    <property type="match status" value="1"/>
</dbReference>
<dbReference type="Proteomes" id="UP000069771">
    <property type="component" value="Chromosome"/>
</dbReference>
<dbReference type="SUPFAM" id="SSF56784">
    <property type="entry name" value="HAD-like"/>
    <property type="match status" value="1"/>
</dbReference>
<dbReference type="STRING" id="1702221.AALO17_02140"/>
<dbReference type="InterPro" id="IPR036412">
    <property type="entry name" value="HAD-like_sf"/>
</dbReference>
<reference evidence="1 2" key="1">
    <citation type="journal article" date="2016" name="Gut Pathog.">
        <title>Whole genome sequencing of "Faecalibaculum rodentium" ALO17, isolated from C57BL/6J laboratory mouse feces.</title>
        <authorList>
            <person name="Lim S."/>
            <person name="Chang D.H."/>
            <person name="Ahn S."/>
            <person name="Kim B.C."/>
        </authorList>
    </citation>
    <scope>NUCLEOTIDE SEQUENCE [LARGE SCALE GENOMIC DNA]</scope>
    <source>
        <strain evidence="1 2">Alo17</strain>
    </source>
</reference>
<dbReference type="InterPro" id="IPR023214">
    <property type="entry name" value="HAD_sf"/>
</dbReference>
<evidence type="ECO:0000313" key="1">
    <source>
        <dbReference type="EMBL" id="AMK53348.1"/>
    </source>
</evidence>
<protein>
    <recommendedName>
        <fullName evidence="3">Hydrolase</fullName>
    </recommendedName>
</protein>
<dbReference type="PANTHER" id="PTHR18901:SF38">
    <property type="entry name" value="PSEUDOURIDINE-5'-PHOSPHATASE"/>
    <property type="match status" value="1"/>
</dbReference>
<organism evidence="1 2">
    <name type="scientific">Faecalibaculum rodentium</name>
    <dbReference type="NCBI Taxonomy" id="1702221"/>
    <lineage>
        <taxon>Bacteria</taxon>
        <taxon>Bacillati</taxon>
        <taxon>Bacillota</taxon>
        <taxon>Erysipelotrichia</taxon>
        <taxon>Erysipelotrichales</taxon>
        <taxon>Erysipelotrichaceae</taxon>
        <taxon>Faecalibaculum</taxon>
    </lineage>
</organism>
<dbReference type="RefSeq" id="WP_067554356.1">
    <property type="nucleotide sequence ID" value="NZ_CAMTFD010000025.1"/>
</dbReference>
<gene>
    <name evidence="1" type="ORF">AALO17_02140</name>
</gene>
<dbReference type="SFLD" id="SFLDG01129">
    <property type="entry name" value="C1.5:_HAD__Beta-PGM__Phosphata"/>
    <property type="match status" value="1"/>
</dbReference>
<dbReference type="InterPro" id="IPR006439">
    <property type="entry name" value="HAD-SF_hydro_IA"/>
</dbReference>
<evidence type="ECO:0000313" key="2">
    <source>
        <dbReference type="Proteomes" id="UP000069771"/>
    </source>
</evidence>
<dbReference type="GeneID" id="78477110"/>
<keyword evidence="2" id="KW-1185">Reference proteome</keyword>
<dbReference type="Gene3D" id="3.40.50.1000">
    <property type="entry name" value="HAD superfamily/HAD-like"/>
    <property type="match status" value="1"/>
</dbReference>
<dbReference type="Gene3D" id="1.10.150.240">
    <property type="entry name" value="Putative phosphatase, domain 2"/>
    <property type="match status" value="1"/>
</dbReference>
<dbReference type="KEGG" id="fro:AALO17_02140"/>
<dbReference type="CDD" id="cd07505">
    <property type="entry name" value="HAD_BPGM-like"/>
    <property type="match status" value="1"/>
</dbReference>
<dbReference type="SFLD" id="SFLDS00003">
    <property type="entry name" value="Haloacid_Dehalogenase"/>
    <property type="match status" value="1"/>
</dbReference>
<dbReference type="InterPro" id="IPR041492">
    <property type="entry name" value="HAD_2"/>
</dbReference>
<proteinExistence type="predicted"/>
<dbReference type="PRINTS" id="PR00413">
    <property type="entry name" value="HADHALOGNASE"/>
</dbReference>
<name>A0A140DRS1_9FIRM</name>
<sequence length="241" mass="26304">MDECRQTAAPLDASQIQAVIFDMDGLMFDTESMFLKVLPEIGIANGFDLPPAAARAMMGCDSRKAVELEDRYPGLDQCLNGEYTPNRLKYFFEMFPAPGSADKPGLGELTAWLEEAKIPYAVASSSTRNDIMAFLGHASRTLHPAAVLSGKEGFKSKPDPDIFLAAAMELGCDPAHALVLEDSAHGVKAAKDGGFPCIWIPDVVQPDEEMKQNIQMELPDLAAVKDWLKAARDNRQEKEGK</sequence>
<dbReference type="AlphaFoldDB" id="A0A140DRS1"/>
<dbReference type="Pfam" id="PF13419">
    <property type="entry name" value="HAD_2"/>
    <property type="match status" value="1"/>
</dbReference>
<dbReference type="EMBL" id="CP011391">
    <property type="protein sequence ID" value="AMK53348.1"/>
    <property type="molecule type" value="Genomic_DNA"/>
</dbReference>
<accession>A0A140DRS1</accession>
<dbReference type="OrthoDB" id="9797743at2"/>
<evidence type="ECO:0008006" key="3">
    <source>
        <dbReference type="Google" id="ProtNLM"/>
    </source>
</evidence>
<dbReference type="InterPro" id="IPR023198">
    <property type="entry name" value="PGP-like_dom2"/>
</dbReference>
<dbReference type="PANTHER" id="PTHR18901">
    <property type="entry name" value="2-DEOXYGLUCOSE-6-PHOSPHATE PHOSPHATASE 2"/>
    <property type="match status" value="1"/>
</dbReference>